<dbReference type="Proteomes" id="UP000721861">
    <property type="component" value="Unassembled WGS sequence"/>
</dbReference>
<dbReference type="PROSITE" id="PS52016">
    <property type="entry name" value="TONB_DEPENDENT_REC_3"/>
    <property type="match status" value="1"/>
</dbReference>
<dbReference type="InterPro" id="IPR037066">
    <property type="entry name" value="Plug_dom_sf"/>
</dbReference>
<gene>
    <name evidence="4" type="ORF">KEM09_08185</name>
</gene>
<reference evidence="4 5" key="1">
    <citation type="journal article" date="2014" name="Int. J. Syst. Evol. Microbiol.">
        <title>Carboxylicivirga gen. nov. in the family Marinilabiliaceae with two novel species, Carboxylicivirga mesophila sp. nov. and Carboxylicivirga taeanensis sp. nov., and reclassification of Cytophaga fermentans as Saccharicrinis fermentans gen. nov., comb. nov.</title>
        <authorList>
            <person name="Yang S.H."/>
            <person name="Seo H.S."/>
            <person name="Woo J.H."/>
            <person name="Oh H.M."/>
            <person name="Jang H."/>
            <person name="Lee J.H."/>
            <person name="Kim S.J."/>
            <person name="Kwon K.K."/>
        </authorList>
    </citation>
    <scope>NUCLEOTIDE SEQUENCE [LARGE SCALE GENOMIC DNA]</scope>
    <source>
        <strain evidence="4 5">JCM 18290</strain>
    </source>
</reference>
<dbReference type="InterPro" id="IPR008969">
    <property type="entry name" value="CarboxyPept-like_regulatory"/>
</dbReference>
<comment type="subcellular location">
    <subcellularLocation>
        <location evidence="1">Cell outer membrane</location>
        <topology evidence="1">Multi-pass membrane protein</topology>
    </subcellularLocation>
</comment>
<dbReference type="Pfam" id="PF13715">
    <property type="entry name" value="CarbopepD_reg_2"/>
    <property type="match status" value="1"/>
</dbReference>
<keyword evidence="1" id="KW-0812">Transmembrane</keyword>
<name>A0ABS5K8T5_9BACT</name>
<dbReference type="InterPro" id="IPR023997">
    <property type="entry name" value="TonB-dep_OMP_SusC/RagA_CS"/>
</dbReference>
<dbReference type="NCBIfam" id="TIGR04056">
    <property type="entry name" value="OMP_RagA_SusC"/>
    <property type="match status" value="1"/>
</dbReference>
<feature type="signal peptide" evidence="2">
    <location>
        <begin position="1"/>
        <end position="19"/>
    </location>
</feature>
<keyword evidence="2" id="KW-0732">Signal</keyword>
<comment type="caution">
    <text evidence="4">The sequence shown here is derived from an EMBL/GenBank/DDBJ whole genome shotgun (WGS) entry which is preliminary data.</text>
</comment>
<accession>A0ABS5K8T5</accession>
<dbReference type="Pfam" id="PF07715">
    <property type="entry name" value="Plug"/>
    <property type="match status" value="1"/>
</dbReference>
<dbReference type="Gene3D" id="2.60.40.1120">
    <property type="entry name" value="Carboxypeptidase-like, regulatory domain"/>
    <property type="match status" value="1"/>
</dbReference>
<dbReference type="SUPFAM" id="SSF49464">
    <property type="entry name" value="Carboxypeptidase regulatory domain-like"/>
    <property type="match status" value="1"/>
</dbReference>
<evidence type="ECO:0000256" key="2">
    <source>
        <dbReference type="SAM" id="SignalP"/>
    </source>
</evidence>
<keyword evidence="4" id="KW-0675">Receptor</keyword>
<dbReference type="SUPFAM" id="SSF56935">
    <property type="entry name" value="Porins"/>
    <property type="match status" value="1"/>
</dbReference>
<keyword evidence="5" id="KW-1185">Reference proteome</keyword>
<dbReference type="NCBIfam" id="TIGR04057">
    <property type="entry name" value="SusC_RagA_signa"/>
    <property type="match status" value="1"/>
</dbReference>
<dbReference type="InterPro" id="IPR023996">
    <property type="entry name" value="TonB-dep_OMP_SusC/RagA"/>
</dbReference>
<evidence type="ECO:0000259" key="3">
    <source>
        <dbReference type="Pfam" id="PF07715"/>
    </source>
</evidence>
<proteinExistence type="inferred from homology"/>
<keyword evidence="1" id="KW-0998">Cell outer membrane</keyword>
<evidence type="ECO:0000256" key="1">
    <source>
        <dbReference type="PROSITE-ProRule" id="PRU01360"/>
    </source>
</evidence>
<evidence type="ECO:0000313" key="5">
    <source>
        <dbReference type="Proteomes" id="UP000721861"/>
    </source>
</evidence>
<keyword evidence="1" id="KW-0813">Transport</keyword>
<dbReference type="EMBL" id="JAGUCN010000007">
    <property type="protein sequence ID" value="MBS2211375.1"/>
    <property type="molecule type" value="Genomic_DNA"/>
</dbReference>
<dbReference type="Gene3D" id="2.170.130.10">
    <property type="entry name" value="TonB-dependent receptor, plug domain"/>
    <property type="match status" value="1"/>
</dbReference>
<organism evidence="4 5">
    <name type="scientific">Carboxylicivirga mesophila</name>
    <dbReference type="NCBI Taxonomy" id="1166478"/>
    <lineage>
        <taxon>Bacteria</taxon>
        <taxon>Pseudomonadati</taxon>
        <taxon>Bacteroidota</taxon>
        <taxon>Bacteroidia</taxon>
        <taxon>Marinilabiliales</taxon>
        <taxon>Marinilabiliaceae</taxon>
        <taxon>Carboxylicivirga</taxon>
    </lineage>
</organism>
<dbReference type="InterPro" id="IPR012910">
    <property type="entry name" value="Plug_dom"/>
</dbReference>
<protein>
    <submittedName>
        <fullName evidence="4">TonB-dependent receptor</fullName>
    </submittedName>
</protein>
<feature type="chain" id="PRO_5046189308" evidence="2">
    <location>
        <begin position="20"/>
        <end position="1024"/>
    </location>
</feature>
<comment type="similarity">
    <text evidence="1">Belongs to the TonB-dependent receptor family.</text>
</comment>
<dbReference type="RefSeq" id="WP_212227493.1">
    <property type="nucleotide sequence ID" value="NZ_JAGUCN010000007.1"/>
</dbReference>
<sequence length="1024" mass="114085">MKKIFYSILLLFVSTLIMAQNPIKVAGKVTGTDNIGIPGVSVVIKGTTTGTITDFDGNYTISATSDNTIEFSFIGYENQNVVVGNQTTINIVLQESNELVDEVVVVGYGTQKVKDLTSAITTVKSEELVKTPAANVTQALQGKVGGVQVVSSGQPGNQSTVRVRGIGSYLNAAANPLYVVDGMFYDNIDFLNMNDVESVSVLKDASAAAIYGVKAANGVILISTKAGRKGMTEFEYDGYYGYQVAQNVLQMANSEQFTTMALESGSDADYSFILNSMQKYGRSRVNPNVPDVNTDWYKEILRPAPIQNHSISARGGSENITYALGTSYFKQDGIMDVENYYERFNLTAKIDAKANKWLSYGGNMVFSNATKVNPPNGAWKQAYLAVPVLPVHDPDYEGISYPENFADANILGYRGHQNPFPSMLYDDNKLDIMKANVNFYAQVDLIPSKLNFRTAYNHAYTSLNSRNVNFPYEINSNWTRDYYSEPEEQELLEEELSQLRRANIKVAKSNQTFSDQIWDNVLTYTDSFADHNVSVMLGSSYIQKTANNFWASSLDIPNGPEQYWYLNLRDKAPESHDVGDGGSKTYTQSYFSRLSYNFAGKYLVYATMRADGSSKFEDKWGYFPAIGAGWVISEESFLQDNDFIDFLKIRVGWGQLGNENIPYSHGSKASYVNYVALDDVRTSGTVITNTFNYLEWEVSEETNIGFSANVLNNRLDIEADYYVRDTKNAAIEVIAPVIQTSSIRNAGVIRNTGFELALNWNDNITSDLSYWVGANVSTNKNEVRELYGQEYILNGSAEFRQLTKVGEPLYAFYGWEVAGVYQNQAEIDADPVAVANGLQPGDFKYVDQNGDEEITAEDREVLGSYFPTVMYGANLGIKYKNLQLTTNIMGQAGNKILNRKRGEIIWTNDTNMDADLATNRWHGEGSSNKYPSVSGLRRAWNQKMSDYLVEDGSFFRIQNIQLAYTLSNKQLMGIDMPATRISFTAERPLTVFNYNGFNPEVANGIDNQTHPVPAVYTIGLNVKF</sequence>
<dbReference type="InterPro" id="IPR039426">
    <property type="entry name" value="TonB-dep_rcpt-like"/>
</dbReference>
<feature type="domain" description="TonB-dependent receptor plug" evidence="3">
    <location>
        <begin position="113"/>
        <end position="219"/>
    </location>
</feature>
<keyword evidence="1" id="KW-0472">Membrane</keyword>
<keyword evidence="1" id="KW-1134">Transmembrane beta strand</keyword>
<evidence type="ECO:0000313" key="4">
    <source>
        <dbReference type="EMBL" id="MBS2211375.1"/>
    </source>
</evidence>